<comment type="subcellular location">
    <subcellularLocation>
        <location evidence="1">Mitochondrion</location>
    </subcellularLocation>
</comment>
<dbReference type="GO" id="GO:0051082">
    <property type="term" value="F:unfolded protein binding"/>
    <property type="evidence" value="ECO:0007669"/>
    <property type="project" value="TreeGrafter"/>
</dbReference>
<comment type="similarity">
    <text evidence="2">Belongs to the CIA30 family.</text>
</comment>
<name>A0A7S1CWA5_9CHLO</name>
<evidence type="ECO:0000256" key="3">
    <source>
        <dbReference type="ARBA" id="ARBA00023128"/>
    </source>
</evidence>
<evidence type="ECO:0000256" key="1">
    <source>
        <dbReference type="ARBA" id="ARBA00004173"/>
    </source>
</evidence>
<accession>A0A7S1CWA5</accession>
<feature type="domain" description="NADH:ubiquinone oxidoreductase intermediate-associated protein 30" evidence="5">
    <location>
        <begin position="28"/>
        <end position="212"/>
    </location>
</feature>
<dbReference type="PANTHER" id="PTHR13194">
    <property type="entry name" value="COMPLEX I INTERMEDIATE-ASSOCIATED PROTEIN 30"/>
    <property type="match status" value="1"/>
</dbReference>
<dbReference type="GO" id="GO:0006120">
    <property type="term" value="P:mitochondrial electron transport, NADH to ubiquinone"/>
    <property type="evidence" value="ECO:0007669"/>
    <property type="project" value="TreeGrafter"/>
</dbReference>
<dbReference type="InterPro" id="IPR039131">
    <property type="entry name" value="NDUFAF1"/>
</dbReference>
<evidence type="ECO:0000256" key="4">
    <source>
        <dbReference type="ARBA" id="ARBA00023186"/>
    </source>
</evidence>
<dbReference type="InterPro" id="IPR008979">
    <property type="entry name" value="Galactose-bd-like_sf"/>
</dbReference>
<evidence type="ECO:0000313" key="6">
    <source>
        <dbReference type="EMBL" id="CAD8928062.1"/>
    </source>
</evidence>
<keyword evidence="3" id="KW-0496">Mitochondrion</keyword>
<dbReference type="PANTHER" id="PTHR13194:SF18">
    <property type="entry name" value="COMPLEX I INTERMEDIATE-ASSOCIATED PROTEIN 30, MITOCHONDRIAL"/>
    <property type="match status" value="1"/>
</dbReference>
<evidence type="ECO:0000256" key="2">
    <source>
        <dbReference type="ARBA" id="ARBA00007884"/>
    </source>
</evidence>
<dbReference type="SUPFAM" id="SSF49785">
    <property type="entry name" value="Galactose-binding domain-like"/>
    <property type="match status" value="1"/>
</dbReference>
<dbReference type="Pfam" id="PF08547">
    <property type="entry name" value="CIA30"/>
    <property type="match status" value="1"/>
</dbReference>
<dbReference type="GO" id="GO:0032981">
    <property type="term" value="P:mitochondrial respiratory chain complex I assembly"/>
    <property type="evidence" value="ECO:0007669"/>
    <property type="project" value="TreeGrafter"/>
</dbReference>
<keyword evidence="4" id="KW-0143">Chaperone</keyword>
<dbReference type="GO" id="GO:0005739">
    <property type="term" value="C:mitochondrion"/>
    <property type="evidence" value="ECO:0007669"/>
    <property type="project" value="UniProtKB-SubCell"/>
</dbReference>
<evidence type="ECO:0000259" key="5">
    <source>
        <dbReference type="Pfam" id="PF08547"/>
    </source>
</evidence>
<protein>
    <recommendedName>
        <fullName evidence="5">NADH:ubiquinone oxidoreductase intermediate-associated protein 30 domain-containing protein</fullName>
    </recommendedName>
</protein>
<gene>
    <name evidence="6" type="ORF">POKL1161_LOCUS415</name>
</gene>
<sequence length="236" mass="25564">MLRRLLKSVQNVAEKVKDPLSTEPFVVFEFKSAQDAARWRVASDSTFGGLSSGTIQVAESQGASTVGRFSGMYSKGIGPNAHPKLKKSGFVSMTGRTDSLSPYIDLESYQSLIYRVKGDGRTYLANLRTDNWVTGGDGNSEDIWQAVLLSKDDGGCDSGWKDVEIPLTSFVLTWKGRVVDAPVELGKTKVTALGISLLGNDEQAEGPFCIEIESIKARHELDAASSITHPDEKEAS</sequence>
<proteinExistence type="inferred from homology"/>
<dbReference type="AlphaFoldDB" id="A0A7S1CWA5"/>
<dbReference type="EMBL" id="HBFV01000602">
    <property type="protein sequence ID" value="CAD8928062.1"/>
    <property type="molecule type" value="Transcribed_RNA"/>
</dbReference>
<dbReference type="InterPro" id="IPR013857">
    <property type="entry name" value="NADH-UbQ_OxRdtase-assoc_prot30"/>
</dbReference>
<reference evidence="6" key="1">
    <citation type="submission" date="2021-01" db="EMBL/GenBank/DDBJ databases">
        <authorList>
            <person name="Corre E."/>
            <person name="Pelletier E."/>
            <person name="Niang G."/>
            <person name="Scheremetjew M."/>
            <person name="Finn R."/>
            <person name="Kale V."/>
            <person name="Holt S."/>
            <person name="Cochrane G."/>
            <person name="Meng A."/>
            <person name="Brown T."/>
            <person name="Cohen L."/>
        </authorList>
    </citation>
    <scope>NUCLEOTIDE SEQUENCE</scope>
    <source>
        <strain evidence="6">CCMP2329</strain>
    </source>
</reference>
<organism evidence="6">
    <name type="scientific">Picochlorum oklahomense</name>
    <dbReference type="NCBI Taxonomy" id="249345"/>
    <lineage>
        <taxon>Eukaryota</taxon>
        <taxon>Viridiplantae</taxon>
        <taxon>Chlorophyta</taxon>
        <taxon>core chlorophytes</taxon>
        <taxon>Trebouxiophyceae</taxon>
        <taxon>Trebouxiophyceae incertae sedis</taxon>
        <taxon>Picochlorum</taxon>
    </lineage>
</organism>